<dbReference type="SUPFAM" id="SSF55729">
    <property type="entry name" value="Acyl-CoA N-acyltransferases (Nat)"/>
    <property type="match status" value="1"/>
</dbReference>
<dbReference type="Pfam" id="PF00583">
    <property type="entry name" value="Acetyltransf_1"/>
    <property type="match status" value="1"/>
</dbReference>
<proteinExistence type="predicted"/>
<keyword evidence="1" id="KW-0808">Transferase</keyword>
<accession>A0A0R2CNE2</accession>
<dbReference type="Proteomes" id="UP000051256">
    <property type="component" value="Unassembled WGS sequence"/>
</dbReference>
<dbReference type="InterPro" id="IPR016181">
    <property type="entry name" value="Acyl_CoA_acyltransferase"/>
</dbReference>
<dbReference type="InterPro" id="IPR000182">
    <property type="entry name" value="GNAT_dom"/>
</dbReference>
<dbReference type="GO" id="GO:0008080">
    <property type="term" value="F:N-acetyltransferase activity"/>
    <property type="evidence" value="ECO:0007669"/>
    <property type="project" value="InterPro"/>
</dbReference>
<dbReference type="PANTHER" id="PTHR13947:SF37">
    <property type="entry name" value="LD18367P"/>
    <property type="match status" value="1"/>
</dbReference>
<keyword evidence="4" id="KW-1185">Reference proteome</keyword>
<evidence type="ECO:0000313" key="3">
    <source>
        <dbReference type="EMBL" id="KRM93181.1"/>
    </source>
</evidence>
<reference evidence="3 4" key="1">
    <citation type="journal article" date="2015" name="Genome Announc.">
        <title>Expanding the biotechnology potential of lactobacilli through comparative genomics of 213 strains and associated genera.</title>
        <authorList>
            <person name="Sun Z."/>
            <person name="Harris H.M."/>
            <person name="McCann A."/>
            <person name="Guo C."/>
            <person name="Argimon S."/>
            <person name="Zhang W."/>
            <person name="Yang X."/>
            <person name="Jeffery I.B."/>
            <person name="Cooney J.C."/>
            <person name="Kagawa T.F."/>
            <person name="Liu W."/>
            <person name="Song Y."/>
            <person name="Salvetti E."/>
            <person name="Wrobel A."/>
            <person name="Rasinkangas P."/>
            <person name="Parkhill J."/>
            <person name="Rea M.C."/>
            <person name="O'Sullivan O."/>
            <person name="Ritari J."/>
            <person name="Douillard F.P."/>
            <person name="Paul Ross R."/>
            <person name="Yang R."/>
            <person name="Briner A.E."/>
            <person name="Felis G.E."/>
            <person name="de Vos W.M."/>
            <person name="Barrangou R."/>
            <person name="Klaenhammer T.R."/>
            <person name="Caufield P.W."/>
            <person name="Cui Y."/>
            <person name="Zhang H."/>
            <person name="O'Toole P.W."/>
        </authorList>
    </citation>
    <scope>NUCLEOTIDE SEQUENCE [LARGE SCALE GENOMIC DNA]</scope>
    <source>
        <strain evidence="3 4">DSM 24302</strain>
    </source>
</reference>
<dbReference type="CDD" id="cd04301">
    <property type="entry name" value="NAT_SF"/>
    <property type="match status" value="1"/>
</dbReference>
<dbReference type="Gene3D" id="3.40.630.30">
    <property type="match status" value="1"/>
</dbReference>
<dbReference type="AlphaFoldDB" id="A0A0R2CNE2"/>
<name>A0A0R2CNE2_9LACO</name>
<organism evidence="3 4">
    <name type="scientific">Lentilactobacillus senioris DSM 24302 = JCM 17472</name>
    <dbReference type="NCBI Taxonomy" id="1423802"/>
    <lineage>
        <taxon>Bacteria</taxon>
        <taxon>Bacillati</taxon>
        <taxon>Bacillota</taxon>
        <taxon>Bacilli</taxon>
        <taxon>Lactobacillales</taxon>
        <taxon>Lactobacillaceae</taxon>
        <taxon>Lentilactobacillus</taxon>
    </lineage>
</organism>
<protein>
    <recommendedName>
        <fullName evidence="2">N-acetyltransferase domain-containing protein</fullName>
    </recommendedName>
</protein>
<dbReference type="PANTHER" id="PTHR13947">
    <property type="entry name" value="GNAT FAMILY N-ACETYLTRANSFERASE"/>
    <property type="match status" value="1"/>
</dbReference>
<dbReference type="PATRIC" id="fig|1423802.4.peg.859"/>
<dbReference type="STRING" id="1423802.FC56_GL000846"/>
<dbReference type="EMBL" id="AYZR01000009">
    <property type="protein sequence ID" value="KRM93181.1"/>
    <property type="molecule type" value="Genomic_DNA"/>
</dbReference>
<sequence>MEIEIKPVNNNRSSLLKILLLADPDPKQIAKYLEVADVFAIMVGPQTLGAVAVLKKNDTIVEIKNIAVLPAYRGRGLASYTISNLFEHYHQLGYSQMKVGTANSSLDNLRFYQKLGFRFNSIQPNYFTEYAQPIFENDIRAVDLIILTRPI</sequence>
<evidence type="ECO:0000256" key="1">
    <source>
        <dbReference type="ARBA" id="ARBA00022679"/>
    </source>
</evidence>
<dbReference type="PROSITE" id="PS51186">
    <property type="entry name" value="GNAT"/>
    <property type="match status" value="1"/>
</dbReference>
<evidence type="ECO:0000259" key="2">
    <source>
        <dbReference type="PROSITE" id="PS51186"/>
    </source>
</evidence>
<evidence type="ECO:0000313" key="4">
    <source>
        <dbReference type="Proteomes" id="UP000051256"/>
    </source>
</evidence>
<feature type="domain" description="N-acetyltransferase" evidence="2">
    <location>
        <begin position="3"/>
        <end position="135"/>
    </location>
</feature>
<dbReference type="InterPro" id="IPR050769">
    <property type="entry name" value="NAT_camello-type"/>
</dbReference>
<dbReference type="RefSeq" id="WP_056978607.1">
    <property type="nucleotide sequence ID" value="NZ_AYZR01000009.1"/>
</dbReference>
<gene>
    <name evidence="3" type="ORF">FC56_GL000846</name>
</gene>
<comment type="caution">
    <text evidence="3">The sequence shown here is derived from an EMBL/GenBank/DDBJ whole genome shotgun (WGS) entry which is preliminary data.</text>
</comment>